<evidence type="ECO:0000259" key="1">
    <source>
        <dbReference type="PROSITE" id="PS51782"/>
    </source>
</evidence>
<dbReference type="Gene3D" id="3.10.350.10">
    <property type="entry name" value="LysM domain"/>
    <property type="match status" value="1"/>
</dbReference>
<dbReference type="PROSITE" id="PS51782">
    <property type="entry name" value="LYSM"/>
    <property type="match status" value="1"/>
</dbReference>
<evidence type="ECO:0000313" key="3">
    <source>
        <dbReference type="Proteomes" id="UP000219285"/>
    </source>
</evidence>
<dbReference type="PANTHER" id="PTHR34700">
    <property type="entry name" value="POTASSIUM BINDING PROTEIN KBP"/>
    <property type="match status" value="1"/>
</dbReference>
<dbReference type="InterPro" id="IPR018392">
    <property type="entry name" value="LysM"/>
</dbReference>
<reference evidence="2 3" key="2">
    <citation type="submission" date="2020-04" db="EMBL/GenBank/DDBJ databases">
        <title>Complete genome sequence of Alteromonas pelagimontana 5.12T.</title>
        <authorList>
            <person name="Sinha R.K."/>
            <person name="Krishnan K.P."/>
            <person name="Kurian J.P."/>
        </authorList>
    </citation>
    <scope>NUCLEOTIDE SEQUENCE [LARGE SCALE GENOMIC DNA]</scope>
    <source>
        <strain evidence="2 3">5.12</strain>
    </source>
</reference>
<protein>
    <submittedName>
        <fullName evidence="2">LysM peptidoglycan-binding domain-containing protein</fullName>
    </submittedName>
</protein>
<dbReference type="EMBL" id="CP052766">
    <property type="protein sequence ID" value="QJR80998.1"/>
    <property type="molecule type" value="Genomic_DNA"/>
</dbReference>
<dbReference type="CDD" id="cd00118">
    <property type="entry name" value="LysM"/>
    <property type="match status" value="1"/>
</dbReference>
<dbReference type="PANTHER" id="PTHR34700:SF8">
    <property type="entry name" value="POTASSIUM BINDING PROTEIN KBP"/>
    <property type="match status" value="1"/>
</dbReference>
<gene>
    <name evidence="2" type="ORF">CA267_009500</name>
</gene>
<dbReference type="InterPro" id="IPR036779">
    <property type="entry name" value="LysM_dom_sf"/>
</dbReference>
<feature type="domain" description="LysM" evidence="1">
    <location>
        <begin position="39"/>
        <end position="87"/>
    </location>
</feature>
<dbReference type="OrthoDB" id="9765158at2"/>
<dbReference type="SUPFAM" id="SSF54106">
    <property type="entry name" value="LysM domain"/>
    <property type="match status" value="1"/>
</dbReference>
<dbReference type="RefSeq" id="WP_075607707.1">
    <property type="nucleotide sequence ID" value="NZ_CP052766.1"/>
</dbReference>
<sequence length="360" mass="40524">MTHWLKRWRKHGLLAMIGALLLVPVSFAYAVTIKENAPKTYTVQQNDTLWDIASLFLDKPWLWPDLWRKNTQIANPHLIYPGDVLTIRMVDGLPVMQVAREKKHLTLSPTMIKQAKPVPIGILPWAAIAPYINKNELIEEDEYEKLPYILGNPTGSMRFVSDDLVLSRSYGRSNDQYRVVRKQATIKDLEGEVLGVQIHHVADASMVEDDVPQQWLIKVDQSNFEARRGDRLFSGEFTNAQNLKIQAARDQRGHVVDNLHQHELLGRHDVVIVDLGAADVDPGMVMGIYAQGPDIIDGETPRYANESNAVYSIFDDGSTVVQPAIKIGELIIFKTYDKASYGIITRARELVKIGAIVANP</sequence>
<dbReference type="Pfam" id="PF01476">
    <property type="entry name" value="LysM"/>
    <property type="match status" value="1"/>
</dbReference>
<dbReference type="InterPro" id="IPR052196">
    <property type="entry name" value="Bact_Kbp"/>
</dbReference>
<accession>A0A6M4MDT7</accession>
<organism evidence="2 3">
    <name type="scientific">Alteromonas pelagimontana</name>
    <dbReference type="NCBI Taxonomy" id="1858656"/>
    <lineage>
        <taxon>Bacteria</taxon>
        <taxon>Pseudomonadati</taxon>
        <taxon>Pseudomonadota</taxon>
        <taxon>Gammaproteobacteria</taxon>
        <taxon>Alteromonadales</taxon>
        <taxon>Alteromonadaceae</taxon>
        <taxon>Alteromonas/Salinimonas group</taxon>
        <taxon>Alteromonas</taxon>
    </lineage>
</organism>
<evidence type="ECO:0000313" key="2">
    <source>
        <dbReference type="EMBL" id="QJR80998.1"/>
    </source>
</evidence>
<dbReference type="AlphaFoldDB" id="A0A6M4MDT7"/>
<dbReference type="KEGG" id="apel:CA267_009500"/>
<keyword evidence="3" id="KW-1185">Reference proteome</keyword>
<name>A0A6M4MDT7_9ALTE</name>
<dbReference type="Proteomes" id="UP000219285">
    <property type="component" value="Chromosome"/>
</dbReference>
<proteinExistence type="predicted"/>
<dbReference type="SMART" id="SM00257">
    <property type="entry name" value="LysM"/>
    <property type="match status" value="1"/>
</dbReference>
<reference evidence="3" key="1">
    <citation type="submission" date="2014-12" db="EMBL/GenBank/DDBJ databases">
        <title>Complete genome sequence of a multi-drug resistant Klebsiella pneumoniae.</title>
        <authorList>
            <person name="Hua X."/>
            <person name="Chen Q."/>
            <person name="Li X."/>
            <person name="Feng Y."/>
            <person name="Ruan Z."/>
            <person name="Yu Y."/>
        </authorList>
    </citation>
    <scope>NUCLEOTIDE SEQUENCE [LARGE SCALE GENOMIC DNA]</scope>
    <source>
        <strain evidence="3">5.12</strain>
    </source>
</reference>